<dbReference type="AlphaFoldDB" id="A0A182FE71"/>
<feature type="region of interest" description="Disordered" evidence="1">
    <location>
        <begin position="1"/>
        <end position="20"/>
    </location>
</feature>
<sequence>MRLPSETNSAPPAADLARGNSFLRNIRRRFSDSTEPPAALPAPDNGLQQQQQQQADGGGPQQLQQVYNRATVEVQPVVVRKTPKFPSRERHLAIRRKNRVAPPTPMPELSPPGSPVSCGRRLSK</sequence>
<feature type="compositionally biased region" description="Pro residues" evidence="1">
    <location>
        <begin position="102"/>
        <end position="114"/>
    </location>
</feature>
<evidence type="ECO:0000313" key="3">
    <source>
        <dbReference type="Proteomes" id="UP000069272"/>
    </source>
</evidence>
<dbReference type="VEuPathDB" id="VectorBase:AALB20_038600"/>
<reference evidence="2 3" key="1">
    <citation type="journal article" date="2017" name="G3 (Bethesda)">
        <title>The Physical Genome Mapping of Anopheles albimanus Corrected Scaffold Misassemblies and Identified Interarm Rearrangements in Genus Anopheles.</title>
        <authorList>
            <person name="Artemov G.N."/>
            <person name="Peery A.N."/>
            <person name="Jiang X."/>
            <person name="Tu Z."/>
            <person name="Stegniy V.N."/>
            <person name="Sharakhova M.V."/>
            <person name="Sharakhov I.V."/>
        </authorList>
    </citation>
    <scope>NUCLEOTIDE SEQUENCE [LARGE SCALE GENOMIC DNA]</scope>
    <source>
        <strain evidence="2 3">ALBI9_A</strain>
    </source>
</reference>
<keyword evidence="3" id="KW-1185">Reference proteome</keyword>
<feature type="region of interest" description="Disordered" evidence="1">
    <location>
        <begin position="26"/>
        <end position="62"/>
    </location>
</feature>
<dbReference type="Proteomes" id="UP000069272">
    <property type="component" value="Chromosome 3L"/>
</dbReference>
<proteinExistence type="predicted"/>
<accession>A0A182FE71</accession>
<feature type="region of interest" description="Disordered" evidence="1">
    <location>
        <begin position="82"/>
        <end position="124"/>
    </location>
</feature>
<dbReference type="VEuPathDB" id="VectorBase:AALB004812"/>
<dbReference type="EnsemblMetazoa" id="AALB004812-RA">
    <property type="protein sequence ID" value="AALB004812-PA"/>
    <property type="gene ID" value="AALB004812"/>
</dbReference>
<protein>
    <submittedName>
        <fullName evidence="2">Uncharacterized protein</fullName>
    </submittedName>
</protein>
<feature type="compositionally biased region" description="Polar residues" evidence="1">
    <location>
        <begin position="1"/>
        <end position="10"/>
    </location>
</feature>
<evidence type="ECO:0000313" key="2">
    <source>
        <dbReference type="EnsemblMetazoa" id="AALB004812-PA"/>
    </source>
</evidence>
<feature type="compositionally biased region" description="Low complexity" evidence="1">
    <location>
        <begin position="42"/>
        <end position="62"/>
    </location>
</feature>
<evidence type="ECO:0000256" key="1">
    <source>
        <dbReference type="SAM" id="MobiDB-lite"/>
    </source>
</evidence>
<name>A0A182FE71_ANOAL</name>
<reference evidence="2" key="2">
    <citation type="submission" date="2022-08" db="UniProtKB">
        <authorList>
            <consortium name="EnsemblMetazoa"/>
        </authorList>
    </citation>
    <scope>IDENTIFICATION</scope>
    <source>
        <strain evidence="2">STECLA/ALBI9_A</strain>
    </source>
</reference>
<organism evidence="2 3">
    <name type="scientific">Anopheles albimanus</name>
    <name type="common">New world malaria mosquito</name>
    <dbReference type="NCBI Taxonomy" id="7167"/>
    <lineage>
        <taxon>Eukaryota</taxon>
        <taxon>Metazoa</taxon>
        <taxon>Ecdysozoa</taxon>
        <taxon>Arthropoda</taxon>
        <taxon>Hexapoda</taxon>
        <taxon>Insecta</taxon>
        <taxon>Pterygota</taxon>
        <taxon>Neoptera</taxon>
        <taxon>Endopterygota</taxon>
        <taxon>Diptera</taxon>
        <taxon>Nematocera</taxon>
        <taxon>Culicoidea</taxon>
        <taxon>Culicidae</taxon>
        <taxon>Anophelinae</taxon>
        <taxon>Anopheles</taxon>
    </lineage>
</organism>